<keyword evidence="3" id="KW-1185">Reference proteome</keyword>
<evidence type="ECO:0000313" key="2">
    <source>
        <dbReference type="EMBL" id="MBB3099779.1"/>
    </source>
</evidence>
<sequence>MSIEALNWALTQAPDVPAHCVGTLIGFANHAREDGTAAYPSVPTLGRYARKGDRQIQNDIVKLLELGLIREGDQRFVAHLPSDRRPIVYDLAMERRIDGGVIQPKPVPVSGKAHRTRTAAPHAPAEKPSRRRPKITRTEPQDQRHGGAVLPLDAPRCTVPGHHNHSANACAVCRSEKLGRNR</sequence>
<evidence type="ECO:0000256" key="1">
    <source>
        <dbReference type="SAM" id="MobiDB-lite"/>
    </source>
</evidence>
<proteinExistence type="predicted"/>
<organism evidence="2 3">
    <name type="scientific">Actinoplanes campanulatus</name>
    <dbReference type="NCBI Taxonomy" id="113559"/>
    <lineage>
        <taxon>Bacteria</taxon>
        <taxon>Bacillati</taxon>
        <taxon>Actinomycetota</taxon>
        <taxon>Actinomycetes</taxon>
        <taxon>Micromonosporales</taxon>
        <taxon>Micromonosporaceae</taxon>
        <taxon>Actinoplanes</taxon>
    </lineage>
</organism>
<feature type="compositionally biased region" description="Basic and acidic residues" evidence="1">
    <location>
        <begin position="136"/>
        <end position="145"/>
    </location>
</feature>
<dbReference type="Proteomes" id="UP000590749">
    <property type="component" value="Unassembled WGS sequence"/>
</dbReference>
<feature type="region of interest" description="Disordered" evidence="1">
    <location>
        <begin position="102"/>
        <end position="150"/>
    </location>
</feature>
<evidence type="ECO:0008006" key="4">
    <source>
        <dbReference type="Google" id="ProtNLM"/>
    </source>
</evidence>
<protein>
    <recommendedName>
        <fullName evidence="4">Helix-turn-helix domain-containing protein</fullName>
    </recommendedName>
</protein>
<comment type="caution">
    <text evidence="2">The sequence shown here is derived from an EMBL/GenBank/DDBJ whole genome shotgun (WGS) entry which is preliminary data.</text>
</comment>
<accession>A0A7W5APW0</accession>
<reference evidence="2 3" key="1">
    <citation type="submission" date="2020-08" db="EMBL/GenBank/DDBJ databases">
        <title>Genomic Encyclopedia of Type Strains, Phase III (KMG-III): the genomes of soil and plant-associated and newly described type strains.</title>
        <authorList>
            <person name="Whitman W."/>
        </authorList>
    </citation>
    <scope>NUCLEOTIDE SEQUENCE [LARGE SCALE GENOMIC DNA]</scope>
    <source>
        <strain evidence="2 3">CECT 3287</strain>
    </source>
</reference>
<dbReference type="EMBL" id="JACHXF010000021">
    <property type="protein sequence ID" value="MBB3099779.1"/>
    <property type="molecule type" value="Genomic_DNA"/>
</dbReference>
<gene>
    <name evidence="2" type="ORF">FHR83_007495</name>
</gene>
<name>A0A7W5APW0_9ACTN</name>
<dbReference type="AlphaFoldDB" id="A0A7W5APW0"/>
<dbReference type="RefSeq" id="WP_183225862.1">
    <property type="nucleotide sequence ID" value="NZ_BMPW01000032.1"/>
</dbReference>
<evidence type="ECO:0000313" key="3">
    <source>
        <dbReference type="Proteomes" id="UP000590749"/>
    </source>
</evidence>